<feature type="non-terminal residue" evidence="1">
    <location>
        <position position="98"/>
    </location>
</feature>
<reference evidence="1 2" key="1">
    <citation type="journal article" date="2021" name="Nat. Plants">
        <title>The Taxus genome provides insights into paclitaxel biosynthesis.</title>
        <authorList>
            <person name="Xiong X."/>
            <person name="Gou J."/>
            <person name="Liao Q."/>
            <person name="Li Y."/>
            <person name="Zhou Q."/>
            <person name="Bi G."/>
            <person name="Li C."/>
            <person name="Du R."/>
            <person name="Wang X."/>
            <person name="Sun T."/>
            <person name="Guo L."/>
            <person name="Liang H."/>
            <person name="Lu P."/>
            <person name="Wu Y."/>
            <person name="Zhang Z."/>
            <person name="Ro D.K."/>
            <person name="Shang Y."/>
            <person name="Huang S."/>
            <person name="Yan J."/>
        </authorList>
    </citation>
    <scope>NUCLEOTIDE SEQUENCE [LARGE SCALE GENOMIC DNA]</scope>
    <source>
        <strain evidence="1">Ta-2019</strain>
    </source>
</reference>
<dbReference type="Proteomes" id="UP000824469">
    <property type="component" value="Unassembled WGS sequence"/>
</dbReference>
<organism evidence="1 2">
    <name type="scientific">Taxus chinensis</name>
    <name type="common">Chinese yew</name>
    <name type="synonym">Taxus wallichiana var. chinensis</name>
    <dbReference type="NCBI Taxonomy" id="29808"/>
    <lineage>
        <taxon>Eukaryota</taxon>
        <taxon>Viridiplantae</taxon>
        <taxon>Streptophyta</taxon>
        <taxon>Embryophyta</taxon>
        <taxon>Tracheophyta</taxon>
        <taxon>Spermatophyta</taxon>
        <taxon>Pinopsida</taxon>
        <taxon>Pinidae</taxon>
        <taxon>Conifers II</taxon>
        <taxon>Cupressales</taxon>
        <taxon>Taxaceae</taxon>
        <taxon>Taxus</taxon>
    </lineage>
</organism>
<accession>A0AA38C2P6</accession>
<evidence type="ECO:0000313" key="2">
    <source>
        <dbReference type="Proteomes" id="UP000824469"/>
    </source>
</evidence>
<gene>
    <name evidence="1" type="ORF">KI387_042536</name>
</gene>
<sequence>MVTESLCAPSTMVKEFLAGVVNHFVTYSESCLSLMKVLVNRSEESPKIQLDGTVDEMEHYEEDTTNALEDEEVFNVDALEVEEDPNVEDALEKGEEDP</sequence>
<comment type="caution">
    <text evidence="1">The sequence shown here is derived from an EMBL/GenBank/DDBJ whole genome shotgun (WGS) entry which is preliminary data.</text>
</comment>
<proteinExistence type="predicted"/>
<evidence type="ECO:0000313" key="1">
    <source>
        <dbReference type="EMBL" id="KAH9292277.1"/>
    </source>
</evidence>
<dbReference type="EMBL" id="JAHRHJ020003197">
    <property type="protein sequence ID" value="KAH9292277.1"/>
    <property type="molecule type" value="Genomic_DNA"/>
</dbReference>
<keyword evidence="2" id="KW-1185">Reference proteome</keyword>
<dbReference type="AlphaFoldDB" id="A0AA38C2P6"/>
<protein>
    <submittedName>
        <fullName evidence="1">Uncharacterized protein</fullName>
    </submittedName>
</protein>
<name>A0AA38C2P6_TAXCH</name>